<evidence type="ECO:0000313" key="2">
    <source>
        <dbReference type="Proteomes" id="UP000050443"/>
    </source>
</evidence>
<dbReference type="PATRIC" id="fig|362413.3.peg.331"/>
<organism evidence="1 2">
    <name type="scientific">Flavobacterium aquidurense</name>
    <dbReference type="NCBI Taxonomy" id="362413"/>
    <lineage>
        <taxon>Bacteria</taxon>
        <taxon>Pseudomonadati</taxon>
        <taxon>Bacteroidota</taxon>
        <taxon>Flavobacteriia</taxon>
        <taxon>Flavobacteriales</taxon>
        <taxon>Flavobacteriaceae</taxon>
        <taxon>Flavobacterium</taxon>
    </lineage>
</organism>
<proteinExistence type="predicted"/>
<dbReference type="RefSeq" id="WP_157472457.1">
    <property type="nucleotide sequence ID" value="NZ_JRLF01000010.1"/>
</dbReference>
<sequence>MYNFLFLLVTSFCFGQSYNCLEEGIGEIISNKVELKSMKYKQLNYEREKKYIVDSKVKISLSNTSSFIELIGKKRKMSFSQMTKNGKNIFLNLEDVFYLKYKKEILYIFEFKTLYQGIGINTYNVIFSKNKGEILFKQWNSSGNGISNSFGISKNKLFVLNQIRDSINYYELKNKIIKYQHNYSSLIKIDSLGKVCVQNGYKF</sequence>
<dbReference type="Proteomes" id="UP000050443">
    <property type="component" value="Unassembled WGS sequence"/>
</dbReference>
<comment type="caution">
    <text evidence="1">The sequence shown here is derived from an EMBL/GenBank/DDBJ whole genome shotgun (WGS) entry which is preliminary data.</text>
</comment>
<dbReference type="STRING" id="362413.RC62_345"/>
<gene>
    <name evidence="1" type="ORF">RC62_345</name>
</gene>
<dbReference type="OrthoDB" id="1507425at2"/>
<evidence type="ECO:0000313" key="1">
    <source>
        <dbReference type="EMBL" id="KQB40455.1"/>
    </source>
</evidence>
<name>A0A0Q0S9L9_9FLAO</name>
<dbReference type="AlphaFoldDB" id="A0A0Q0S9L9"/>
<accession>A0A0Q0S9L9</accession>
<protein>
    <submittedName>
        <fullName evidence="1">Uncharacterized protein</fullName>
    </submittedName>
</protein>
<dbReference type="EMBL" id="JRLF01000010">
    <property type="protein sequence ID" value="KQB40455.1"/>
    <property type="molecule type" value="Genomic_DNA"/>
</dbReference>
<reference evidence="1 2" key="1">
    <citation type="submission" date="2014-09" db="EMBL/GenBank/DDBJ databases">
        <title>Genome sequence of Flavobacterium aquidurense RC62.</title>
        <authorList>
            <person name="Kim J.F."/>
            <person name="Kwak M.-J."/>
        </authorList>
    </citation>
    <scope>NUCLEOTIDE SEQUENCE [LARGE SCALE GENOMIC DNA]</scope>
    <source>
        <strain evidence="1 2">RC62</strain>
    </source>
</reference>